<dbReference type="Proteomes" id="UP001187531">
    <property type="component" value="Unassembled WGS sequence"/>
</dbReference>
<protein>
    <submittedName>
        <fullName evidence="1">Uncharacterized protein</fullName>
    </submittedName>
</protein>
<dbReference type="AlphaFoldDB" id="A0AA88L1F4"/>
<gene>
    <name evidence="1" type="ORF">QYM36_011566</name>
</gene>
<organism evidence="1 2">
    <name type="scientific">Artemia franciscana</name>
    <name type="common">Brine shrimp</name>
    <name type="synonym">Artemia sanfranciscana</name>
    <dbReference type="NCBI Taxonomy" id="6661"/>
    <lineage>
        <taxon>Eukaryota</taxon>
        <taxon>Metazoa</taxon>
        <taxon>Ecdysozoa</taxon>
        <taxon>Arthropoda</taxon>
        <taxon>Crustacea</taxon>
        <taxon>Branchiopoda</taxon>
        <taxon>Anostraca</taxon>
        <taxon>Artemiidae</taxon>
        <taxon>Artemia</taxon>
    </lineage>
</organism>
<evidence type="ECO:0000313" key="1">
    <source>
        <dbReference type="EMBL" id="KAK2712902.1"/>
    </source>
</evidence>
<name>A0AA88L1F4_ARTSF</name>
<proteinExistence type="predicted"/>
<reference evidence="1" key="1">
    <citation type="submission" date="2023-07" db="EMBL/GenBank/DDBJ databases">
        <title>Chromosome-level genome assembly of Artemia franciscana.</title>
        <authorList>
            <person name="Jo E."/>
        </authorList>
    </citation>
    <scope>NUCLEOTIDE SEQUENCE</scope>
    <source>
        <tissue evidence="1">Whole body</tissue>
    </source>
</reference>
<accession>A0AA88L1F4</accession>
<keyword evidence="2" id="KW-1185">Reference proteome</keyword>
<evidence type="ECO:0000313" key="2">
    <source>
        <dbReference type="Proteomes" id="UP001187531"/>
    </source>
</evidence>
<sequence>MLDTVNSLQTQHLDGPDAIIRLVDQNLNLVFKIKTGAEANVLTTSNYRYMVPKPQVQLTRDVLTSYTKEKLEVMGIIQP</sequence>
<comment type="caution">
    <text evidence="1">The sequence shown here is derived from an EMBL/GenBank/DDBJ whole genome shotgun (WGS) entry which is preliminary data.</text>
</comment>
<dbReference type="EMBL" id="JAVRJZ010000015">
    <property type="protein sequence ID" value="KAK2712902.1"/>
    <property type="molecule type" value="Genomic_DNA"/>
</dbReference>